<keyword evidence="2" id="KW-1185">Reference proteome</keyword>
<reference evidence="1 2" key="1">
    <citation type="submission" date="2023-01" db="EMBL/GenBank/DDBJ databases">
        <title>Analysis of 21 Apiospora genomes using comparative genomics revels a genus with tremendous synthesis potential of carbohydrate active enzymes and secondary metabolites.</title>
        <authorList>
            <person name="Sorensen T."/>
        </authorList>
    </citation>
    <scope>NUCLEOTIDE SEQUENCE [LARGE SCALE GENOMIC DNA]</scope>
    <source>
        <strain evidence="1 2">CBS 20057</strain>
    </source>
</reference>
<proteinExistence type="predicted"/>
<accession>A0ABR1RAE1</accession>
<sequence>MHFMLRFDHQLDAAKLRGALERLLSRQDGWRRLGGRLRRNAAGKLDYHVPPGYTEPRPALSYHHESHPNVRILQHPLGARVPGAAAGRRLQTPRILARGEDFVPLMRRPEDPTCLADYLRADDAPVLGLHVVSFADATLVTLRGSHVLFDAMGRRAFLEAWSLTLQGRDEEVAPLLERDPMATLGAPTPEKTEPCTLPVEEYKHAQAQLGPRQFLMFGLRQIVDRISQWRRRPVEEARIVCVPKPYVERLRKAALREWLETQDSRSVVAQVGDEATPSKRSAFLSDGDVLCAWWTRHLLAARLPSTVRQTICVMNMMGLRDLLLQSGLVTGAERKSAMLGNALVPVPAFFLSQELSEKPLGQMAGKLRQALQELGTWPQVEALLKLQRAALDKKGGLPALFGDGGMHMVVCTNWLKARFFDVDFSAALIPTAGKDNGDKSASTPRVAKPTNVQMHMTTESTPASLMSLFTILGKDEYGNYWIRGTLREEYWPKVEHSLLEEVLLERVEPEVGVRI</sequence>
<dbReference type="InterPro" id="IPR023213">
    <property type="entry name" value="CAT-like_dom_sf"/>
</dbReference>
<protein>
    <submittedName>
        <fullName evidence="1">Transcriptional regulator sdnM</fullName>
    </submittedName>
</protein>
<dbReference type="Proteomes" id="UP001396898">
    <property type="component" value="Unassembled WGS sequence"/>
</dbReference>
<evidence type="ECO:0000313" key="2">
    <source>
        <dbReference type="Proteomes" id="UP001396898"/>
    </source>
</evidence>
<organism evidence="1 2">
    <name type="scientific">Apiospora marii</name>
    <dbReference type="NCBI Taxonomy" id="335849"/>
    <lineage>
        <taxon>Eukaryota</taxon>
        <taxon>Fungi</taxon>
        <taxon>Dikarya</taxon>
        <taxon>Ascomycota</taxon>
        <taxon>Pezizomycotina</taxon>
        <taxon>Sordariomycetes</taxon>
        <taxon>Xylariomycetidae</taxon>
        <taxon>Amphisphaeriales</taxon>
        <taxon>Apiosporaceae</taxon>
        <taxon>Apiospora</taxon>
    </lineage>
</organism>
<dbReference type="Gene3D" id="3.30.559.10">
    <property type="entry name" value="Chloramphenicol acetyltransferase-like domain"/>
    <property type="match status" value="2"/>
</dbReference>
<dbReference type="EMBL" id="JAQQWI010000017">
    <property type="protein sequence ID" value="KAK8006025.1"/>
    <property type="molecule type" value="Genomic_DNA"/>
</dbReference>
<evidence type="ECO:0000313" key="1">
    <source>
        <dbReference type="EMBL" id="KAK8006025.1"/>
    </source>
</evidence>
<name>A0ABR1RAE1_9PEZI</name>
<gene>
    <name evidence="1" type="ORF">PG991_012322</name>
</gene>
<comment type="caution">
    <text evidence="1">The sequence shown here is derived from an EMBL/GenBank/DDBJ whole genome shotgun (WGS) entry which is preliminary data.</text>
</comment>